<protein>
    <submittedName>
        <fullName evidence="2">SET and MYND domain-containing 3</fullName>
    </submittedName>
</protein>
<keyword evidence="3" id="KW-1185">Reference proteome</keyword>
<dbReference type="PANTHER" id="PTHR12197:SF298">
    <property type="entry name" value="HISTONE-LYSINE N-METHYLTRANSFERASE ATXR4"/>
    <property type="match status" value="1"/>
</dbReference>
<organism evidence="2 3">
    <name type="scientific">Zostera marina</name>
    <name type="common">Eelgrass</name>
    <dbReference type="NCBI Taxonomy" id="29655"/>
    <lineage>
        <taxon>Eukaryota</taxon>
        <taxon>Viridiplantae</taxon>
        <taxon>Streptophyta</taxon>
        <taxon>Embryophyta</taxon>
        <taxon>Tracheophyta</taxon>
        <taxon>Spermatophyta</taxon>
        <taxon>Magnoliopsida</taxon>
        <taxon>Liliopsida</taxon>
        <taxon>Zosteraceae</taxon>
        <taxon>Zostera</taxon>
    </lineage>
</organism>
<dbReference type="InterPro" id="IPR050869">
    <property type="entry name" value="H3K4_H4K5_MeTrfase"/>
</dbReference>
<dbReference type="OMA" id="YIDASMN"/>
<dbReference type="Pfam" id="PF00856">
    <property type="entry name" value="SET"/>
    <property type="match status" value="1"/>
</dbReference>
<dbReference type="PANTHER" id="PTHR12197">
    <property type="entry name" value="HISTONE-LYSINE N-METHYLTRANSFERASE SMYD"/>
    <property type="match status" value="1"/>
</dbReference>
<dbReference type="PROSITE" id="PS50280">
    <property type="entry name" value="SET"/>
    <property type="match status" value="1"/>
</dbReference>
<accession>A0A0K9PQK4</accession>
<dbReference type="Gene3D" id="6.10.140.2220">
    <property type="match status" value="1"/>
</dbReference>
<dbReference type="InterPro" id="IPR046341">
    <property type="entry name" value="SET_dom_sf"/>
</dbReference>
<name>A0A0K9PQK4_ZOSMR</name>
<dbReference type="SUPFAM" id="SSF82199">
    <property type="entry name" value="SET domain"/>
    <property type="match status" value="1"/>
</dbReference>
<gene>
    <name evidence="2" type="ORF">ZOSMA_185G00650</name>
</gene>
<evidence type="ECO:0000313" key="2">
    <source>
        <dbReference type="EMBL" id="KMZ71246.1"/>
    </source>
</evidence>
<sequence length="335" mass="37432">MSIAAVAAAILRRRSTSSILPKSASLFHTNHQHRLLSTTRWLQSRTNDDGTREPPPIRVSFTSSAGRGVFATKSIQSGDLIHTAMPIVAHPAASLFNEVCYYCLRRLGAGGDGSEKRFCGDKCEDSAKVFYEVERRANWSAFDDYCIVQGLKYPFLVKRLACMVICGTMSASSLDILQPTTLPSNAIPQMEEEFELLKGAFSNTEIEDEYLTFLTKQWYVDVLARIRINAFRIELSGGSYTDLLNLASASVVSEASVGNAVYMLPSFYNHDCDPNAHIIWVDSVDAKLKALRDIEADEELRICYIDTSMDRNARQRILHQGFGFHCNCPRCKSDD</sequence>
<dbReference type="Gene3D" id="2.170.270.10">
    <property type="entry name" value="SET domain"/>
    <property type="match status" value="1"/>
</dbReference>
<dbReference type="CDD" id="cd20071">
    <property type="entry name" value="SET_SMYD"/>
    <property type="match status" value="1"/>
</dbReference>
<dbReference type="InterPro" id="IPR001214">
    <property type="entry name" value="SET_dom"/>
</dbReference>
<dbReference type="AlphaFoldDB" id="A0A0K9PQK4"/>
<reference evidence="3" key="1">
    <citation type="journal article" date="2016" name="Nature">
        <title>The genome of the seagrass Zostera marina reveals angiosperm adaptation to the sea.</title>
        <authorList>
            <person name="Olsen J.L."/>
            <person name="Rouze P."/>
            <person name="Verhelst B."/>
            <person name="Lin Y.-C."/>
            <person name="Bayer T."/>
            <person name="Collen J."/>
            <person name="Dattolo E."/>
            <person name="De Paoli E."/>
            <person name="Dittami S."/>
            <person name="Maumus F."/>
            <person name="Michel G."/>
            <person name="Kersting A."/>
            <person name="Lauritano C."/>
            <person name="Lohaus R."/>
            <person name="Toepel M."/>
            <person name="Tonon T."/>
            <person name="Vanneste K."/>
            <person name="Amirebrahimi M."/>
            <person name="Brakel J."/>
            <person name="Bostroem C."/>
            <person name="Chovatia M."/>
            <person name="Grimwood J."/>
            <person name="Jenkins J.W."/>
            <person name="Jueterbock A."/>
            <person name="Mraz A."/>
            <person name="Stam W.T."/>
            <person name="Tice H."/>
            <person name="Bornberg-Bauer E."/>
            <person name="Green P.J."/>
            <person name="Pearson G.A."/>
            <person name="Procaccini G."/>
            <person name="Duarte C.M."/>
            <person name="Schmutz J."/>
            <person name="Reusch T.B.H."/>
            <person name="Van de Peer Y."/>
        </authorList>
    </citation>
    <scope>NUCLEOTIDE SEQUENCE [LARGE SCALE GENOMIC DNA]</scope>
    <source>
        <strain evidence="3">cv. Finnish</strain>
    </source>
</reference>
<dbReference type="OrthoDB" id="438641at2759"/>
<proteinExistence type="predicted"/>
<dbReference type="STRING" id="29655.A0A0K9PQK4"/>
<dbReference type="Proteomes" id="UP000036987">
    <property type="component" value="Unassembled WGS sequence"/>
</dbReference>
<dbReference type="GO" id="GO:0005634">
    <property type="term" value="C:nucleus"/>
    <property type="evidence" value="ECO:0000318"/>
    <property type="project" value="GO_Central"/>
</dbReference>
<dbReference type="SMART" id="SM00317">
    <property type="entry name" value="SET"/>
    <property type="match status" value="1"/>
</dbReference>
<comment type="caution">
    <text evidence="2">The sequence shown here is derived from an EMBL/GenBank/DDBJ whole genome shotgun (WGS) entry which is preliminary data.</text>
</comment>
<feature type="domain" description="SET" evidence="1">
    <location>
        <begin position="55"/>
        <end position="305"/>
    </location>
</feature>
<dbReference type="EMBL" id="LFYR01000684">
    <property type="protein sequence ID" value="KMZ71246.1"/>
    <property type="molecule type" value="Genomic_DNA"/>
</dbReference>
<evidence type="ECO:0000259" key="1">
    <source>
        <dbReference type="PROSITE" id="PS50280"/>
    </source>
</evidence>
<dbReference type="Gene3D" id="1.10.220.160">
    <property type="match status" value="1"/>
</dbReference>
<evidence type="ECO:0000313" key="3">
    <source>
        <dbReference type="Proteomes" id="UP000036987"/>
    </source>
</evidence>